<evidence type="ECO:0000313" key="1">
    <source>
        <dbReference type="EnsemblMetazoa" id="GPPI025751-PA"/>
    </source>
</evidence>
<dbReference type="EnsemblMetazoa" id="GPPI025751-RA">
    <property type="protein sequence ID" value="GPPI025751-PA"/>
    <property type="gene ID" value="GPPI025751"/>
</dbReference>
<dbReference type="VEuPathDB" id="VectorBase:GPPI025751"/>
<sequence>MGAKTKAKKAKCAYKPKVISIILSYLAIKCVKSLVSDIKPKKKIVKRTEVTYTNSHVIAATATAITSTP</sequence>
<dbReference type="Proteomes" id="UP000092460">
    <property type="component" value="Unassembled WGS sequence"/>
</dbReference>
<reference evidence="2" key="1">
    <citation type="submission" date="2015-01" db="EMBL/GenBank/DDBJ databases">
        <authorList>
            <person name="Aksoy S."/>
            <person name="Warren W."/>
            <person name="Wilson R.K."/>
        </authorList>
    </citation>
    <scope>NUCLEOTIDE SEQUENCE [LARGE SCALE GENOMIC DNA]</scope>
    <source>
        <strain evidence="2">IAEA</strain>
    </source>
</reference>
<dbReference type="AlphaFoldDB" id="A0A1B0BCJ3"/>
<evidence type="ECO:0000313" key="2">
    <source>
        <dbReference type="Proteomes" id="UP000092460"/>
    </source>
</evidence>
<reference evidence="1" key="2">
    <citation type="submission" date="2020-05" db="UniProtKB">
        <authorList>
            <consortium name="EnsemblMetazoa"/>
        </authorList>
    </citation>
    <scope>IDENTIFICATION</scope>
    <source>
        <strain evidence="1">IAEA</strain>
    </source>
</reference>
<dbReference type="EMBL" id="JXJN01012016">
    <property type="status" value="NOT_ANNOTATED_CDS"/>
    <property type="molecule type" value="Genomic_DNA"/>
</dbReference>
<accession>A0A1B0BCJ3</accession>
<proteinExistence type="predicted"/>
<protein>
    <submittedName>
        <fullName evidence="1">Uncharacterized protein</fullName>
    </submittedName>
</protein>
<keyword evidence="2" id="KW-1185">Reference proteome</keyword>
<organism evidence="1 2">
    <name type="scientific">Glossina palpalis gambiensis</name>
    <dbReference type="NCBI Taxonomy" id="67801"/>
    <lineage>
        <taxon>Eukaryota</taxon>
        <taxon>Metazoa</taxon>
        <taxon>Ecdysozoa</taxon>
        <taxon>Arthropoda</taxon>
        <taxon>Hexapoda</taxon>
        <taxon>Insecta</taxon>
        <taxon>Pterygota</taxon>
        <taxon>Neoptera</taxon>
        <taxon>Endopterygota</taxon>
        <taxon>Diptera</taxon>
        <taxon>Brachycera</taxon>
        <taxon>Muscomorpha</taxon>
        <taxon>Hippoboscoidea</taxon>
        <taxon>Glossinidae</taxon>
        <taxon>Glossina</taxon>
    </lineage>
</organism>
<name>A0A1B0BCJ3_9MUSC</name>